<dbReference type="KEGG" id="sinu:IMZ28_03235"/>
<dbReference type="RefSeq" id="WP_197549315.1">
    <property type="nucleotide sequence ID" value="NZ_CP063164.1"/>
</dbReference>
<dbReference type="Proteomes" id="UP000595074">
    <property type="component" value="Chromosome"/>
</dbReference>
<dbReference type="Pfam" id="PF13174">
    <property type="entry name" value="TPR_6"/>
    <property type="match status" value="1"/>
</dbReference>
<dbReference type="SUPFAM" id="SSF81901">
    <property type="entry name" value="HCP-like"/>
    <property type="match status" value="1"/>
</dbReference>
<feature type="signal peptide" evidence="1">
    <location>
        <begin position="1"/>
        <end position="21"/>
    </location>
</feature>
<dbReference type="AlphaFoldDB" id="A0A7M1S506"/>
<name>A0A7M1S506_9BACT</name>
<evidence type="ECO:0000313" key="3">
    <source>
        <dbReference type="Proteomes" id="UP000595074"/>
    </source>
</evidence>
<organism evidence="2 3">
    <name type="scientific">Sulfurovum indicum</name>
    <dbReference type="NCBI Taxonomy" id="2779528"/>
    <lineage>
        <taxon>Bacteria</taxon>
        <taxon>Pseudomonadati</taxon>
        <taxon>Campylobacterota</taxon>
        <taxon>Epsilonproteobacteria</taxon>
        <taxon>Campylobacterales</taxon>
        <taxon>Sulfurovaceae</taxon>
        <taxon>Sulfurovum</taxon>
    </lineage>
</organism>
<dbReference type="InterPro" id="IPR019734">
    <property type="entry name" value="TPR_rpt"/>
</dbReference>
<dbReference type="Gene3D" id="1.25.40.10">
    <property type="entry name" value="Tetratricopeptide repeat domain"/>
    <property type="match status" value="1"/>
</dbReference>
<proteinExistence type="predicted"/>
<protein>
    <submittedName>
        <fullName evidence="2">Tetratricopeptide repeat protein</fullName>
    </submittedName>
</protein>
<keyword evidence="1" id="KW-0732">Signal</keyword>
<keyword evidence="3" id="KW-1185">Reference proteome</keyword>
<sequence>MHIKRSLLPALLVLLSGLVHADDLAIQNRNNIIALQRVVMEQNERIDGLTSLIEGLSASVAELKMAKRKGISSAEENNITLKLIRDLGKMIDEINRSYVSKTELKRILDGEKAALSKEKKKSVKKQQRAENELERTAPAKLYSEGVRLFVKKRYEEAAKRFILTSSKGYKPAASNYYLGEIAYYTRKYQDAIFYYKKSASLYDRASYMDVLLLHTAVSLDKTGEKEQAKVFYNNVIDNYPDKKSSAIAKEKLKRI</sequence>
<reference evidence="2 3" key="1">
    <citation type="submission" date="2020-10" db="EMBL/GenBank/DDBJ databases">
        <title>The genome of sulfurovum sp.</title>
        <authorList>
            <person name="Xie S."/>
            <person name="Shao Z."/>
            <person name="Jiang L."/>
        </authorList>
    </citation>
    <scope>NUCLEOTIDE SEQUENCE [LARGE SCALE GENOMIC DNA]</scope>
    <source>
        <strain evidence="2 3">ST-419</strain>
    </source>
</reference>
<dbReference type="InterPro" id="IPR011990">
    <property type="entry name" value="TPR-like_helical_dom_sf"/>
</dbReference>
<evidence type="ECO:0000256" key="1">
    <source>
        <dbReference type="SAM" id="SignalP"/>
    </source>
</evidence>
<feature type="chain" id="PRO_5029729603" evidence="1">
    <location>
        <begin position="22"/>
        <end position="255"/>
    </location>
</feature>
<gene>
    <name evidence="2" type="ORF">IMZ28_03235</name>
</gene>
<dbReference type="EMBL" id="CP063164">
    <property type="protein sequence ID" value="QOR62497.1"/>
    <property type="molecule type" value="Genomic_DNA"/>
</dbReference>
<accession>A0A7M1S506</accession>
<evidence type="ECO:0000313" key="2">
    <source>
        <dbReference type="EMBL" id="QOR62497.1"/>
    </source>
</evidence>